<feature type="non-terminal residue" evidence="1">
    <location>
        <position position="95"/>
    </location>
</feature>
<name>A0AC60PKK6_IXOPE</name>
<gene>
    <name evidence="1" type="ORF">HPB47_002658</name>
</gene>
<comment type="caution">
    <text evidence="1">The sequence shown here is derived from an EMBL/GenBank/DDBJ whole genome shotgun (WGS) entry which is preliminary data.</text>
</comment>
<proteinExistence type="predicted"/>
<protein>
    <submittedName>
        <fullName evidence="1">Uncharacterized protein</fullName>
    </submittedName>
</protein>
<dbReference type="Proteomes" id="UP000805193">
    <property type="component" value="Unassembled WGS sequence"/>
</dbReference>
<reference evidence="1 2" key="1">
    <citation type="journal article" date="2020" name="Cell">
        <title>Large-Scale Comparative Analyses of Tick Genomes Elucidate Their Genetic Diversity and Vector Capacities.</title>
        <authorList>
            <consortium name="Tick Genome and Microbiome Consortium (TIGMIC)"/>
            <person name="Jia N."/>
            <person name="Wang J."/>
            <person name="Shi W."/>
            <person name="Du L."/>
            <person name="Sun Y."/>
            <person name="Zhan W."/>
            <person name="Jiang J.F."/>
            <person name="Wang Q."/>
            <person name="Zhang B."/>
            <person name="Ji P."/>
            <person name="Bell-Sakyi L."/>
            <person name="Cui X.M."/>
            <person name="Yuan T.T."/>
            <person name="Jiang B.G."/>
            <person name="Yang W.F."/>
            <person name="Lam T.T."/>
            <person name="Chang Q.C."/>
            <person name="Ding S.J."/>
            <person name="Wang X.J."/>
            <person name="Zhu J.G."/>
            <person name="Ruan X.D."/>
            <person name="Zhao L."/>
            <person name="Wei J.T."/>
            <person name="Ye R.Z."/>
            <person name="Que T.C."/>
            <person name="Du C.H."/>
            <person name="Zhou Y.H."/>
            <person name="Cheng J.X."/>
            <person name="Dai P.F."/>
            <person name="Guo W.B."/>
            <person name="Han X.H."/>
            <person name="Huang E.J."/>
            <person name="Li L.F."/>
            <person name="Wei W."/>
            <person name="Gao Y.C."/>
            <person name="Liu J.Z."/>
            <person name="Shao H.Z."/>
            <person name="Wang X."/>
            <person name="Wang C.C."/>
            <person name="Yang T.C."/>
            <person name="Huo Q.B."/>
            <person name="Li W."/>
            <person name="Chen H.Y."/>
            <person name="Chen S.E."/>
            <person name="Zhou L.G."/>
            <person name="Ni X.B."/>
            <person name="Tian J.H."/>
            <person name="Sheng Y."/>
            <person name="Liu T."/>
            <person name="Pan Y.S."/>
            <person name="Xia L.Y."/>
            <person name="Li J."/>
            <person name="Zhao F."/>
            <person name="Cao W.C."/>
        </authorList>
    </citation>
    <scope>NUCLEOTIDE SEQUENCE [LARGE SCALE GENOMIC DNA]</scope>
    <source>
        <strain evidence="1">Iper-2018</strain>
    </source>
</reference>
<accession>A0AC60PKK6</accession>
<organism evidence="1 2">
    <name type="scientific">Ixodes persulcatus</name>
    <name type="common">Taiga tick</name>
    <dbReference type="NCBI Taxonomy" id="34615"/>
    <lineage>
        <taxon>Eukaryota</taxon>
        <taxon>Metazoa</taxon>
        <taxon>Ecdysozoa</taxon>
        <taxon>Arthropoda</taxon>
        <taxon>Chelicerata</taxon>
        <taxon>Arachnida</taxon>
        <taxon>Acari</taxon>
        <taxon>Parasitiformes</taxon>
        <taxon>Ixodida</taxon>
        <taxon>Ixodoidea</taxon>
        <taxon>Ixodidae</taxon>
        <taxon>Ixodinae</taxon>
        <taxon>Ixodes</taxon>
    </lineage>
</organism>
<evidence type="ECO:0000313" key="1">
    <source>
        <dbReference type="EMBL" id="KAG0421445.1"/>
    </source>
</evidence>
<evidence type="ECO:0000313" key="2">
    <source>
        <dbReference type="Proteomes" id="UP000805193"/>
    </source>
</evidence>
<keyword evidence="2" id="KW-1185">Reference proteome</keyword>
<feature type="non-terminal residue" evidence="1">
    <location>
        <position position="1"/>
    </location>
</feature>
<dbReference type="EMBL" id="JABSTQ010010366">
    <property type="protein sequence ID" value="KAG0421445.1"/>
    <property type="molecule type" value="Genomic_DNA"/>
</dbReference>
<sequence>RQFNGDGRLQEWWEKETLYTFQAKYKCFIEQYGNKYVPEVNMNVNGNLTLGENMADNMGLLIAHKAFERLQGAYERLPGLQHMTAEKLFFISQAM</sequence>